<evidence type="ECO:0000313" key="1">
    <source>
        <dbReference type="EMBL" id="RCK44426.1"/>
    </source>
</evidence>
<dbReference type="AlphaFoldDB" id="A0A367WSH8"/>
<dbReference type="EMBL" id="JPWH01000020">
    <property type="protein sequence ID" value="RCK44426.1"/>
    <property type="molecule type" value="Genomic_DNA"/>
</dbReference>
<reference evidence="1 2" key="1">
    <citation type="submission" date="2014-07" db="EMBL/GenBank/DDBJ databases">
        <title>Draft genome sequence of Thalassospira profundimaris S25-3-2.</title>
        <authorList>
            <person name="Lai Q."/>
            <person name="Shao Z."/>
        </authorList>
    </citation>
    <scope>NUCLEOTIDE SEQUENCE [LARGE SCALE GENOMIC DNA]</scope>
    <source>
        <strain evidence="1 2">S25-3-2</strain>
    </source>
</reference>
<organism evidence="1 2">
    <name type="scientific">Thalassospira profundimaris</name>
    <dbReference type="NCBI Taxonomy" id="502049"/>
    <lineage>
        <taxon>Bacteria</taxon>
        <taxon>Pseudomonadati</taxon>
        <taxon>Pseudomonadota</taxon>
        <taxon>Alphaproteobacteria</taxon>
        <taxon>Rhodospirillales</taxon>
        <taxon>Thalassospiraceae</taxon>
        <taxon>Thalassospira</taxon>
    </lineage>
</organism>
<gene>
    <name evidence="1" type="ORF">TH25_19360</name>
</gene>
<comment type="caution">
    <text evidence="1">The sequence shown here is derived from an EMBL/GenBank/DDBJ whole genome shotgun (WGS) entry which is preliminary data.</text>
</comment>
<sequence length="86" mass="8873">MGPSLVCAHRILGGVSVAVPIMVPGGDALPSHQATLTAVEAGSNLLFWASAMFLSFGKSKAVVRRASIEYAQVASVKAKGKVNAYD</sequence>
<proteinExistence type="predicted"/>
<dbReference type="Proteomes" id="UP000252517">
    <property type="component" value="Unassembled WGS sequence"/>
</dbReference>
<evidence type="ECO:0000313" key="2">
    <source>
        <dbReference type="Proteomes" id="UP000252517"/>
    </source>
</evidence>
<protein>
    <submittedName>
        <fullName evidence="1">Uncharacterized protein</fullName>
    </submittedName>
</protein>
<name>A0A367WSH8_9PROT</name>
<accession>A0A367WSH8</accession>